<reference evidence="1 2" key="1">
    <citation type="journal article" date="2020" name="Cell">
        <title>Large-Scale Comparative Analyses of Tick Genomes Elucidate Their Genetic Diversity and Vector Capacities.</title>
        <authorList>
            <consortium name="Tick Genome and Microbiome Consortium (TIGMIC)"/>
            <person name="Jia N."/>
            <person name="Wang J."/>
            <person name="Shi W."/>
            <person name="Du L."/>
            <person name="Sun Y."/>
            <person name="Zhan W."/>
            <person name="Jiang J.F."/>
            <person name="Wang Q."/>
            <person name="Zhang B."/>
            <person name="Ji P."/>
            <person name="Bell-Sakyi L."/>
            <person name="Cui X.M."/>
            <person name="Yuan T.T."/>
            <person name="Jiang B.G."/>
            <person name="Yang W.F."/>
            <person name="Lam T.T."/>
            <person name="Chang Q.C."/>
            <person name="Ding S.J."/>
            <person name="Wang X.J."/>
            <person name="Zhu J.G."/>
            <person name="Ruan X.D."/>
            <person name="Zhao L."/>
            <person name="Wei J.T."/>
            <person name="Ye R.Z."/>
            <person name="Que T.C."/>
            <person name="Du C.H."/>
            <person name="Zhou Y.H."/>
            <person name="Cheng J.X."/>
            <person name="Dai P.F."/>
            <person name="Guo W.B."/>
            <person name="Han X.H."/>
            <person name="Huang E.J."/>
            <person name="Li L.F."/>
            <person name="Wei W."/>
            <person name="Gao Y.C."/>
            <person name="Liu J.Z."/>
            <person name="Shao H.Z."/>
            <person name="Wang X."/>
            <person name="Wang C.C."/>
            <person name="Yang T.C."/>
            <person name="Huo Q.B."/>
            <person name="Li W."/>
            <person name="Chen H.Y."/>
            <person name="Chen S.E."/>
            <person name="Zhou L.G."/>
            <person name="Ni X.B."/>
            <person name="Tian J.H."/>
            <person name="Sheng Y."/>
            <person name="Liu T."/>
            <person name="Pan Y.S."/>
            <person name="Xia L.Y."/>
            <person name="Li J."/>
            <person name="Zhao F."/>
            <person name="Cao W.C."/>
        </authorList>
    </citation>
    <scope>NUCLEOTIDE SEQUENCE [LARGE SCALE GENOMIC DNA]</scope>
    <source>
        <strain evidence="1">Iper-2018</strain>
    </source>
</reference>
<accession>A0AC60NVA2</accession>
<evidence type="ECO:0000313" key="2">
    <source>
        <dbReference type="Proteomes" id="UP000805193"/>
    </source>
</evidence>
<keyword evidence="2" id="KW-1185">Reference proteome</keyword>
<sequence length="246" mass="28300">METEEGKEIRRARFLLRDFMRLMNPRPIGNEAYVPTEVEHLANVATHALSILPSLFAFKLLVQKAHTPAHYAAAMVYGAALIMLFVVSSLFHSVHFIGKLRLLKEIMHRCDRAAIYIFIASAYTPWLLLREYSAWGQKQLYLVWLMCILGIAYQNIFHEKYKTLEVFIYIVSAMVPASATFSMRPPTGIKELYFGGIIYVVGVLFFKMDGRLPFAHAIWHLFVNAATMVHYQAVYRYLFNGASHEQ</sequence>
<protein>
    <submittedName>
        <fullName evidence="1">Uncharacterized protein</fullName>
    </submittedName>
</protein>
<name>A0AC60NVA2_IXOPE</name>
<evidence type="ECO:0000313" key="1">
    <source>
        <dbReference type="EMBL" id="KAG0411030.1"/>
    </source>
</evidence>
<gene>
    <name evidence="1" type="ORF">HPB47_011839</name>
</gene>
<proteinExistence type="predicted"/>
<dbReference type="EMBL" id="JABSTQ010011466">
    <property type="protein sequence ID" value="KAG0411030.1"/>
    <property type="molecule type" value="Genomic_DNA"/>
</dbReference>
<organism evidence="1 2">
    <name type="scientific">Ixodes persulcatus</name>
    <name type="common">Taiga tick</name>
    <dbReference type="NCBI Taxonomy" id="34615"/>
    <lineage>
        <taxon>Eukaryota</taxon>
        <taxon>Metazoa</taxon>
        <taxon>Ecdysozoa</taxon>
        <taxon>Arthropoda</taxon>
        <taxon>Chelicerata</taxon>
        <taxon>Arachnida</taxon>
        <taxon>Acari</taxon>
        <taxon>Parasitiformes</taxon>
        <taxon>Ixodida</taxon>
        <taxon>Ixodoidea</taxon>
        <taxon>Ixodidae</taxon>
        <taxon>Ixodinae</taxon>
        <taxon>Ixodes</taxon>
    </lineage>
</organism>
<dbReference type="Proteomes" id="UP000805193">
    <property type="component" value="Unassembled WGS sequence"/>
</dbReference>
<comment type="caution">
    <text evidence="1">The sequence shown here is derived from an EMBL/GenBank/DDBJ whole genome shotgun (WGS) entry which is preliminary data.</text>
</comment>